<gene>
    <name evidence="1" type="ORF">SBA1_120055</name>
</gene>
<accession>A0A2U3K1Z0</accession>
<name>A0A2U3K1Z0_9BACT</name>
<dbReference type="AlphaFoldDB" id="A0A2U3K1Z0"/>
<organism evidence="1 2">
    <name type="scientific">Candidatus Sulfotelmatobacter kueseliae</name>
    <dbReference type="NCBI Taxonomy" id="2042962"/>
    <lineage>
        <taxon>Bacteria</taxon>
        <taxon>Pseudomonadati</taxon>
        <taxon>Acidobacteriota</taxon>
        <taxon>Terriglobia</taxon>
        <taxon>Terriglobales</taxon>
        <taxon>Candidatus Korobacteraceae</taxon>
        <taxon>Candidatus Sulfotelmatobacter</taxon>
    </lineage>
</organism>
<protein>
    <submittedName>
        <fullName evidence="1">Uncharacterized protein</fullName>
    </submittedName>
</protein>
<evidence type="ECO:0000313" key="1">
    <source>
        <dbReference type="EMBL" id="SPF33681.1"/>
    </source>
</evidence>
<reference evidence="2" key="1">
    <citation type="submission" date="2018-02" db="EMBL/GenBank/DDBJ databases">
        <authorList>
            <person name="Hausmann B."/>
        </authorList>
    </citation>
    <scope>NUCLEOTIDE SEQUENCE [LARGE SCALE GENOMIC DNA]</scope>
    <source>
        <strain evidence="2">Peat soil MAG SbA1</strain>
    </source>
</reference>
<proteinExistence type="predicted"/>
<sequence>MLHPDGTPYRQAEVDLIKRLEQAVGQLSNSSTQVFVGTAA</sequence>
<dbReference type="Proteomes" id="UP000238701">
    <property type="component" value="Unassembled WGS sequence"/>
</dbReference>
<evidence type="ECO:0000313" key="2">
    <source>
        <dbReference type="Proteomes" id="UP000238701"/>
    </source>
</evidence>
<dbReference type="EMBL" id="OMOD01000024">
    <property type="protein sequence ID" value="SPF33681.1"/>
    <property type="molecule type" value="Genomic_DNA"/>
</dbReference>